<dbReference type="Proteomes" id="UP000662931">
    <property type="component" value="Chromosome 4"/>
</dbReference>
<sequence>MTTIQSAAAPPISTNASHVVIGDEISSHRKRPIDEFTESATKRMKPDFSHQMYSRLIRSALDSLDQGDFSAIDTLTSQVNMNPAKSDSLSIGSITVILRLLNQEISRLDNRATTPLIQALLNYNWLGHLENPAFVKSYSTFLTVLVSGIPKWFNEVVSKLVSGFTSKTDTELYQLHKTLKYLIQISPTSFNLLPLILRDKFPNKAAPMDDMVNYTKNLLALLSYCDDLRYPIWSLIVEKLINLDVELQNQIDDVDDDDLDAALNDDEESNARATDNDISAMSDISTVVASDAINDICDAEEVASDMDNDEDDDDSLMDDEENYNAEIHSISDLSAKLDSIMKLIFEKTESSFTPEGLESGNGVKLFSTLTSIFKLYVLPTHYTRCVQYLMFHMVQQQPDLTDSFLVVLLDVVFNATEIIANRIKAMQYVSSFMARAKGLSKEQLLSVMKYLMAWCNEYVTEREKEVGDGNGGMDRFKMLYCVLQGLMYIFCFRYKDLKKEDNDEEWELRLDKFFNKMIVSKFNPLKYCNESVVLIFARIVQNVDMCYCFSIIEKNKRERLNGVRNASANSDSSENRFESKQEFLDLEAYFPFDPLMLKNSKKIVNTNYIEWQSSDDSEDSE</sequence>
<dbReference type="PANTHER" id="PTHR12790:SF0">
    <property type="entry name" value="RNA POLYMERASE I-SPECIFIC TRANSCRIPTION INITIATION FACTOR RRN3-RELATED"/>
    <property type="match status" value="1"/>
</dbReference>
<dbReference type="GO" id="GO:0001181">
    <property type="term" value="F:RNA polymerase I general transcription initiation factor activity"/>
    <property type="evidence" value="ECO:0007669"/>
    <property type="project" value="InterPro"/>
</dbReference>
<evidence type="ECO:0000256" key="1">
    <source>
        <dbReference type="ARBA" id="ARBA00010098"/>
    </source>
</evidence>
<dbReference type="Pfam" id="PF05327">
    <property type="entry name" value="RRN3"/>
    <property type="match status" value="1"/>
</dbReference>
<evidence type="ECO:0000313" key="3">
    <source>
        <dbReference type="Proteomes" id="UP000662931"/>
    </source>
</evidence>
<dbReference type="GO" id="GO:0005634">
    <property type="term" value="C:nucleus"/>
    <property type="evidence" value="ECO:0007669"/>
    <property type="project" value="TreeGrafter"/>
</dbReference>
<dbReference type="GO" id="GO:0001042">
    <property type="term" value="F:RNA polymerase I core binding"/>
    <property type="evidence" value="ECO:0007669"/>
    <property type="project" value="TreeGrafter"/>
</dbReference>
<comment type="similarity">
    <text evidence="1">Belongs to the RRN3 family.</text>
</comment>
<proteinExistence type="inferred from homology"/>
<reference evidence="2" key="1">
    <citation type="submission" date="2020-10" db="EMBL/GenBank/DDBJ databases">
        <authorList>
            <person name="Roach M.J.R."/>
        </authorList>
    </citation>
    <scope>NUCLEOTIDE SEQUENCE</scope>
    <source>
        <strain evidence="2">CBS 1945</strain>
    </source>
</reference>
<dbReference type="EMBL" id="CP064815">
    <property type="protein sequence ID" value="QPG76245.1"/>
    <property type="molecule type" value="Genomic_DNA"/>
</dbReference>
<accession>A0A875S7I6</accession>
<keyword evidence="3" id="KW-1185">Reference proteome</keyword>
<protein>
    <recommendedName>
        <fullName evidence="4">RNA polymerase I-specific transcription initiation factor RRN3</fullName>
    </recommendedName>
</protein>
<organism evidence="2 3">
    <name type="scientific">Eeniella nana</name>
    <name type="common">Yeast</name>
    <name type="synonym">Brettanomyces nanus</name>
    <dbReference type="NCBI Taxonomy" id="13502"/>
    <lineage>
        <taxon>Eukaryota</taxon>
        <taxon>Fungi</taxon>
        <taxon>Dikarya</taxon>
        <taxon>Ascomycota</taxon>
        <taxon>Saccharomycotina</taxon>
        <taxon>Pichiomycetes</taxon>
        <taxon>Pichiales</taxon>
        <taxon>Pichiaceae</taxon>
        <taxon>Brettanomyces</taxon>
    </lineage>
</organism>
<dbReference type="PANTHER" id="PTHR12790">
    <property type="entry name" value="TRANSCRIPTION INITIATION FACTOR IA RRN3"/>
    <property type="match status" value="1"/>
</dbReference>
<gene>
    <name evidence="2" type="ORF">FOA43_003631</name>
</gene>
<dbReference type="RefSeq" id="XP_038779810.1">
    <property type="nucleotide sequence ID" value="XM_038923882.1"/>
</dbReference>
<dbReference type="AlphaFoldDB" id="A0A875S7I6"/>
<evidence type="ECO:0008006" key="4">
    <source>
        <dbReference type="Google" id="ProtNLM"/>
    </source>
</evidence>
<dbReference type="OrthoDB" id="26970at2759"/>
<dbReference type="InterPro" id="IPR007991">
    <property type="entry name" value="RNA_pol_I_trans_ini_fac_RRN3"/>
</dbReference>
<name>A0A875S7I6_EENNA</name>
<dbReference type="GO" id="GO:0006361">
    <property type="term" value="P:transcription initiation at RNA polymerase I promoter"/>
    <property type="evidence" value="ECO:0007669"/>
    <property type="project" value="InterPro"/>
</dbReference>
<evidence type="ECO:0000313" key="2">
    <source>
        <dbReference type="EMBL" id="QPG76245.1"/>
    </source>
</evidence>
<dbReference type="GeneID" id="62197031"/>
<dbReference type="KEGG" id="bnn:FOA43_003631"/>